<gene>
    <name evidence="3" type="ORF">HLA91_08445</name>
</gene>
<reference evidence="3 4" key="1">
    <citation type="submission" date="2020-05" db="EMBL/GenBank/DDBJ databases">
        <title>MicrobeNet Type strains.</title>
        <authorList>
            <person name="Nicholson A.C."/>
        </authorList>
    </citation>
    <scope>NUCLEOTIDE SEQUENCE [LARGE SCALE GENOMIC DNA]</scope>
    <source>
        <strain evidence="3 4">CCUG 46604</strain>
    </source>
</reference>
<dbReference type="Pfam" id="PF21531">
    <property type="entry name" value="Rv2175c_wHTH"/>
    <property type="match status" value="1"/>
</dbReference>
<feature type="domain" description="DNA-binding protein Rv2175c wHTH" evidence="2">
    <location>
        <begin position="39"/>
        <end position="86"/>
    </location>
</feature>
<organism evidence="3 4">
    <name type="scientific">Brevibacterium luteolum</name>
    <dbReference type="NCBI Taxonomy" id="199591"/>
    <lineage>
        <taxon>Bacteria</taxon>
        <taxon>Bacillati</taxon>
        <taxon>Actinomycetota</taxon>
        <taxon>Actinomycetes</taxon>
        <taxon>Micrococcales</taxon>
        <taxon>Brevibacteriaceae</taxon>
        <taxon>Brevibacterium</taxon>
    </lineage>
</organism>
<accession>A0A849ARV6</accession>
<comment type="caution">
    <text evidence="3">The sequence shown here is derived from an EMBL/GenBank/DDBJ whole genome shotgun (WGS) entry which is preliminary data.</text>
</comment>
<dbReference type="InterPro" id="IPR041098">
    <property type="entry name" value="Rv2175c_C"/>
</dbReference>
<dbReference type="Proteomes" id="UP000549517">
    <property type="component" value="Unassembled WGS sequence"/>
</dbReference>
<dbReference type="Pfam" id="PF18367">
    <property type="entry name" value="Rv2175c_C"/>
    <property type="match status" value="1"/>
</dbReference>
<evidence type="ECO:0000313" key="4">
    <source>
        <dbReference type="Proteomes" id="UP000549517"/>
    </source>
</evidence>
<protein>
    <submittedName>
        <fullName evidence="3">DNA-binding protein</fullName>
    </submittedName>
</protein>
<feature type="domain" description="Rv2175c C-terminal" evidence="1">
    <location>
        <begin position="92"/>
        <end position="147"/>
    </location>
</feature>
<evidence type="ECO:0000259" key="1">
    <source>
        <dbReference type="Pfam" id="PF18367"/>
    </source>
</evidence>
<dbReference type="EMBL" id="JABEMC010000004">
    <property type="protein sequence ID" value="NNG79403.1"/>
    <property type="molecule type" value="Genomic_DNA"/>
</dbReference>
<sequence>MRTRRVGTILRSVTDSTAASGSSQQAGSPDHSAQALALVDEWLPLPDIAEQTGLGISKVRRLVEDRALIGFKHGSPKVFKVPALFIDGDAPVKNLQGTLMLLADAGFPDEEAIVWLFTPDDSLPGRPIDLLRTGSKKEVRRRAQALAV</sequence>
<keyword evidence="3" id="KW-0238">DNA-binding</keyword>
<dbReference type="GO" id="GO:0003677">
    <property type="term" value="F:DNA binding"/>
    <property type="evidence" value="ECO:0007669"/>
    <property type="project" value="UniProtKB-KW"/>
</dbReference>
<proteinExistence type="predicted"/>
<dbReference type="InterPro" id="IPR048576">
    <property type="entry name" value="Rv2175c_wHTH"/>
</dbReference>
<name>A0A849ARV6_9MICO</name>
<evidence type="ECO:0000259" key="2">
    <source>
        <dbReference type="Pfam" id="PF21531"/>
    </source>
</evidence>
<evidence type="ECO:0000313" key="3">
    <source>
        <dbReference type="EMBL" id="NNG79403.1"/>
    </source>
</evidence>
<dbReference type="AlphaFoldDB" id="A0A849ARV6"/>